<feature type="transmembrane region" description="Helical" evidence="2">
    <location>
        <begin position="69"/>
        <end position="86"/>
    </location>
</feature>
<name>A0AAE0SD54_9BIVA</name>
<comment type="caution">
    <text evidence="3">The sequence shown here is derived from an EMBL/GenBank/DDBJ whole genome shotgun (WGS) entry which is preliminary data.</text>
</comment>
<dbReference type="AlphaFoldDB" id="A0AAE0SD54"/>
<keyword evidence="2" id="KW-1133">Transmembrane helix</keyword>
<evidence type="ECO:0000256" key="1">
    <source>
        <dbReference type="SAM" id="MobiDB-lite"/>
    </source>
</evidence>
<keyword evidence="2" id="KW-0812">Transmembrane</keyword>
<protein>
    <submittedName>
        <fullName evidence="3">Uncharacterized protein</fullName>
    </submittedName>
</protein>
<reference evidence="3" key="3">
    <citation type="submission" date="2023-05" db="EMBL/GenBank/DDBJ databases">
        <authorList>
            <person name="Smith C.H."/>
        </authorList>
    </citation>
    <scope>NUCLEOTIDE SEQUENCE</scope>
    <source>
        <strain evidence="3">CHS0354</strain>
        <tissue evidence="3">Mantle</tissue>
    </source>
</reference>
<gene>
    <name evidence="3" type="ORF">CHS0354_021037</name>
</gene>
<organism evidence="3 4">
    <name type="scientific">Potamilus streckersoni</name>
    <dbReference type="NCBI Taxonomy" id="2493646"/>
    <lineage>
        <taxon>Eukaryota</taxon>
        <taxon>Metazoa</taxon>
        <taxon>Spiralia</taxon>
        <taxon>Lophotrochozoa</taxon>
        <taxon>Mollusca</taxon>
        <taxon>Bivalvia</taxon>
        <taxon>Autobranchia</taxon>
        <taxon>Heteroconchia</taxon>
        <taxon>Palaeoheterodonta</taxon>
        <taxon>Unionida</taxon>
        <taxon>Unionoidea</taxon>
        <taxon>Unionidae</taxon>
        <taxon>Ambleminae</taxon>
        <taxon>Lampsilini</taxon>
        <taxon>Potamilus</taxon>
    </lineage>
</organism>
<accession>A0AAE0SD54</accession>
<evidence type="ECO:0000313" key="4">
    <source>
        <dbReference type="Proteomes" id="UP001195483"/>
    </source>
</evidence>
<evidence type="ECO:0000313" key="3">
    <source>
        <dbReference type="EMBL" id="KAK3589716.1"/>
    </source>
</evidence>
<feature type="transmembrane region" description="Helical" evidence="2">
    <location>
        <begin position="12"/>
        <end position="34"/>
    </location>
</feature>
<evidence type="ECO:0000256" key="2">
    <source>
        <dbReference type="SAM" id="Phobius"/>
    </source>
</evidence>
<reference evidence="3" key="1">
    <citation type="journal article" date="2021" name="Genome Biol. Evol.">
        <title>A High-Quality Reference Genome for a Parasitic Bivalve with Doubly Uniparental Inheritance (Bivalvia: Unionida).</title>
        <authorList>
            <person name="Smith C.H."/>
        </authorList>
    </citation>
    <scope>NUCLEOTIDE SEQUENCE</scope>
    <source>
        <strain evidence="3">CHS0354</strain>
    </source>
</reference>
<dbReference type="Proteomes" id="UP001195483">
    <property type="component" value="Unassembled WGS sequence"/>
</dbReference>
<keyword evidence="4" id="KW-1185">Reference proteome</keyword>
<dbReference type="EMBL" id="JAEAOA010001293">
    <property type="protein sequence ID" value="KAK3589716.1"/>
    <property type="molecule type" value="Genomic_DNA"/>
</dbReference>
<sequence>MNNKINTENQVIAKRMALVYGGVWALIAAIQVGIGMAEFYGTNSKLTSCPNCSTCNPDALGTSIVTESFLFFMFLIALIVIFVYEYKKRCRHCHRSGSRVNPMGPTRSQIMLASVRNAVDARHNPQQVPPRTVPEPSAPPSYEEATKN</sequence>
<proteinExistence type="predicted"/>
<feature type="region of interest" description="Disordered" evidence="1">
    <location>
        <begin position="123"/>
        <end position="148"/>
    </location>
</feature>
<reference evidence="3" key="2">
    <citation type="journal article" date="2021" name="Genome Biol. Evol.">
        <title>Developing a high-quality reference genome for a parasitic bivalve with doubly uniparental inheritance (Bivalvia: Unionida).</title>
        <authorList>
            <person name="Smith C.H."/>
        </authorList>
    </citation>
    <scope>NUCLEOTIDE SEQUENCE</scope>
    <source>
        <strain evidence="3">CHS0354</strain>
        <tissue evidence="3">Mantle</tissue>
    </source>
</reference>
<feature type="compositionally biased region" description="Pro residues" evidence="1">
    <location>
        <begin position="127"/>
        <end position="139"/>
    </location>
</feature>
<keyword evidence="2" id="KW-0472">Membrane</keyword>